<evidence type="ECO:0000313" key="8">
    <source>
        <dbReference type="EMBL" id="PBQ22516.1"/>
    </source>
</evidence>
<dbReference type="Pfam" id="PF13365">
    <property type="entry name" value="Trypsin_2"/>
    <property type="match status" value="1"/>
</dbReference>
<dbReference type="SUPFAM" id="SSF50494">
    <property type="entry name" value="Trypsin-like serine proteases"/>
    <property type="match status" value="1"/>
</dbReference>
<dbReference type="PANTHER" id="PTHR43343">
    <property type="entry name" value="PEPTIDASE S12"/>
    <property type="match status" value="1"/>
</dbReference>
<dbReference type="GO" id="GO:0006508">
    <property type="term" value="P:proteolysis"/>
    <property type="evidence" value="ECO:0007669"/>
    <property type="project" value="UniProtKB-KW"/>
</dbReference>
<keyword evidence="6" id="KW-0472">Membrane</keyword>
<dbReference type="OrthoDB" id="9758917at2"/>
<evidence type="ECO:0000256" key="2">
    <source>
        <dbReference type="ARBA" id="ARBA00022670"/>
    </source>
</evidence>
<evidence type="ECO:0000256" key="5">
    <source>
        <dbReference type="SAM" id="MobiDB-lite"/>
    </source>
</evidence>
<keyword evidence="3" id="KW-0378">Hydrolase</keyword>
<reference evidence="8 9" key="1">
    <citation type="submission" date="2017-09" db="EMBL/GenBank/DDBJ databases">
        <title>Genome sequence of Lactobacillus brevis D7.</title>
        <authorList>
            <person name="Kwon M.-S."/>
            <person name="Lim S.K."/>
            <person name="Choi H.-J."/>
        </authorList>
    </citation>
    <scope>NUCLEOTIDE SEQUENCE [LARGE SCALE GENOMIC DNA]</scope>
    <source>
        <strain evidence="8 9">D7</strain>
    </source>
</reference>
<feature type="region of interest" description="Disordered" evidence="5">
    <location>
        <begin position="116"/>
        <end position="144"/>
    </location>
</feature>
<proteinExistence type="inferred from homology"/>
<dbReference type="InterPro" id="IPR043504">
    <property type="entry name" value="Peptidase_S1_PA_chymotrypsin"/>
</dbReference>
<feature type="domain" description="PDZ" evidence="7">
    <location>
        <begin position="333"/>
        <end position="421"/>
    </location>
</feature>
<dbReference type="EMBL" id="NVYO01000001">
    <property type="protein sequence ID" value="PBQ22516.1"/>
    <property type="molecule type" value="Genomic_DNA"/>
</dbReference>
<dbReference type="Gene3D" id="2.30.42.10">
    <property type="match status" value="1"/>
</dbReference>
<dbReference type="PANTHER" id="PTHR43343:SF3">
    <property type="entry name" value="PROTEASE DO-LIKE 8, CHLOROPLASTIC"/>
    <property type="match status" value="1"/>
</dbReference>
<evidence type="ECO:0000259" key="7">
    <source>
        <dbReference type="SMART" id="SM00228"/>
    </source>
</evidence>
<evidence type="ECO:0000256" key="4">
    <source>
        <dbReference type="ARBA" id="ARBA00022825"/>
    </source>
</evidence>
<dbReference type="Gene3D" id="2.40.10.10">
    <property type="entry name" value="Trypsin-like serine proteases"/>
    <property type="match status" value="2"/>
</dbReference>
<dbReference type="InterPro" id="IPR009003">
    <property type="entry name" value="Peptidase_S1_PA"/>
</dbReference>
<dbReference type="AlphaFoldDB" id="A0A2A3TV54"/>
<name>A0A2A3TV54_LEVBR</name>
<gene>
    <name evidence="8" type="ORF">CNR29_00190</name>
</gene>
<keyword evidence="2 8" id="KW-0645">Protease</keyword>
<keyword evidence="6" id="KW-1133">Transmembrane helix</keyword>
<keyword evidence="4" id="KW-0720">Serine protease</keyword>
<sequence>MMDNNNNQFNNQQHDHNEETTPTPEPRKRRGGLTLTKVAVTAAVAGLLGGGVAYGGINYFNNSGMNDTAVPAGSNSTGNTKTSNVNVNVSSQSTKAFNKVKGAMVSVINLQKENSSSGTLGQLFGSSSSSNSSKSKSELEEASEGSGVIYKKDGNVAYIVTNNHVVSGSSALRVVTSSGKQLQAKLVGKDSVTDLAVLKVNGSSLKTVASFGNSDNIKVGETALAIGSPLGSQYATSLTQGIISAKKRTIETTNSSGTQTGNATVIQTDAAINPGNSGGALINVGGQVVGITSSKIASDAEGTSVEGMGFAIPSNEVVNIINQLVKNGKVVRPALGITYVDLANVSSAQQKSILKLPSNVENGVVVMSASAGSPAKKAGLSKYDVITALGGHQISDQSTLRDILYKYKLNDKVSITYYHNGKKKTSTIKLTETSSQLKTSSTTATSES</sequence>
<protein>
    <submittedName>
        <fullName evidence="8">Serine protease</fullName>
    </submittedName>
</protein>
<keyword evidence="6" id="KW-0812">Transmembrane</keyword>
<feature type="compositionally biased region" description="Low complexity" evidence="5">
    <location>
        <begin position="1"/>
        <end position="12"/>
    </location>
</feature>
<dbReference type="SUPFAM" id="SSF50156">
    <property type="entry name" value="PDZ domain-like"/>
    <property type="match status" value="1"/>
</dbReference>
<comment type="caution">
    <text evidence="8">The sequence shown here is derived from an EMBL/GenBank/DDBJ whole genome shotgun (WGS) entry which is preliminary data.</text>
</comment>
<dbReference type="SMART" id="SM00228">
    <property type="entry name" value="PDZ"/>
    <property type="match status" value="1"/>
</dbReference>
<dbReference type="CDD" id="cd06781">
    <property type="entry name" value="cpPDZ_BsHtra-like"/>
    <property type="match status" value="1"/>
</dbReference>
<dbReference type="PRINTS" id="PR00834">
    <property type="entry name" value="PROTEASES2C"/>
</dbReference>
<dbReference type="InterPro" id="IPR001940">
    <property type="entry name" value="Peptidase_S1C"/>
</dbReference>
<feature type="transmembrane region" description="Helical" evidence="6">
    <location>
        <begin position="38"/>
        <end position="57"/>
    </location>
</feature>
<evidence type="ECO:0000313" key="9">
    <source>
        <dbReference type="Proteomes" id="UP000217918"/>
    </source>
</evidence>
<dbReference type="InterPro" id="IPR036034">
    <property type="entry name" value="PDZ_sf"/>
</dbReference>
<evidence type="ECO:0000256" key="6">
    <source>
        <dbReference type="SAM" id="Phobius"/>
    </source>
</evidence>
<dbReference type="GO" id="GO:0004252">
    <property type="term" value="F:serine-type endopeptidase activity"/>
    <property type="evidence" value="ECO:0007669"/>
    <property type="project" value="InterPro"/>
</dbReference>
<feature type="region of interest" description="Disordered" evidence="5">
    <location>
        <begin position="1"/>
        <end position="33"/>
    </location>
</feature>
<dbReference type="Proteomes" id="UP000217918">
    <property type="component" value="Unassembled WGS sequence"/>
</dbReference>
<evidence type="ECO:0000256" key="3">
    <source>
        <dbReference type="ARBA" id="ARBA00022801"/>
    </source>
</evidence>
<dbReference type="Pfam" id="PF13180">
    <property type="entry name" value="PDZ_2"/>
    <property type="match status" value="1"/>
</dbReference>
<feature type="compositionally biased region" description="Low complexity" evidence="5">
    <location>
        <begin position="116"/>
        <end position="134"/>
    </location>
</feature>
<evidence type="ECO:0000256" key="1">
    <source>
        <dbReference type="ARBA" id="ARBA00010541"/>
    </source>
</evidence>
<dbReference type="InterPro" id="IPR001478">
    <property type="entry name" value="PDZ"/>
</dbReference>
<organism evidence="8 9">
    <name type="scientific">Levilactobacillus brevis</name>
    <name type="common">Lactobacillus brevis</name>
    <dbReference type="NCBI Taxonomy" id="1580"/>
    <lineage>
        <taxon>Bacteria</taxon>
        <taxon>Bacillati</taxon>
        <taxon>Bacillota</taxon>
        <taxon>Bacilli</taxon>
        <taxon>Lactobacillales</taxon>
        <taxon>Lactobacillaceae</taxon>
        <taxon>Levilactobacillus</taxon>
    </lineage>
</organism>
<accession>A0A2A3TV54</accession>
<comment type="similarity">
    <text evidence="1">Belongs to the peptidase S1C family.</text>
</comment>
<dbReference type="InterPro" id="IPR051201">
    <property type="entry name" value="Chloro_Bact_Ser_Proteases"/>
</dbReference>